<dbReference type="Proteomes" id="UP000754883">
    <property type="component" value="Unassembled WGS sequence"/>
</dbReference>
<sequence length="438" mass="47909">MASRHPKDAPLIIVGAGVFGLGLAYELAAVRGYINVTVLDRFAPPVPDGSSVDVSRVIRAEYADPVYAQLSADALKEWRGEGTPWSKHYNETGFIMLGTESNGYVRKCRAMREQLELGIQEGKEIFEPHETDSKLKELYPDLQADLRGLLSLRNTMGGWADAASAIQGLAERASQAGVSFITGRRGTVTSLEYSGKRVTGVNTASGNTFKADTVILATGSWTNRLVPDMGHNLAAVGQPIGFVQLTPEEAKHLERMPVMQIFDTGMFTFPPTPDTHRLKIARHGYGYATEFEAAGGRAVSSPKLIGNNAITGFLPGDAEQALRDGLRVFFPEFGDRPWCSLRMCWYQDTPDGDFMVDHHPELDGLFFATGGSGHAFKFLPVLGRNVADCFEGNASKELREKWKIHHPSTRNPDVAMGQDGSRGGPPLRRLSVQEQSKL</sequence>
<evidence type="ECO:0000259" key="7">
    <source>
        <dbReference type="Pfam" id="PF01266"/>
    </source>
</evidence>
<dbReference type="GO" id="GO:0050660">
    <property type="term" value="F:flavin adenine dinucleotide binding"/>
    <property type="evidence" value="ECO:0007669"/>
    <property type="project" value="InterPro"/>
</dbReference>
<dbReference type="OrthoDB" id="2219495at2759"/>
<dbReference type="AlphaFoldDB" id="A0A9N9UAP4"/>
<evidence type="ECO:0000313" key="8">
    <source>
        <dbReference type="EMBL" id="CAG9983548.1"/>
    </source>
</evidence>
<evidence type="ECO:0000256" key="5">
    <source>
        <dbReference type="ARBA" id="ARBA00023002"/>
    </source>
</evidence>
<dbReference type="Gene3D" id="3.30.9.10">
    <property type="entry name" value="D-Amino Acid Oxidase, subunit A, domain 2"/>
    <property type="match status" value="1"/>
</dbReference>
<accession>A0A9N9UAP4</accession>
<evidence type="ECO:0000256" key="1">
    <source>
        <dbReference type="ARBA" id="ARBA00001974"/>
    </source>
</evidence>
<dbReference type="EMBL" id="CABFNO020001364">
    <property type="protein sequence ID" value="CAG9983548.1"/>
    <property type="molecule type" value="Genomic_DNA"/>
</dbReference>
<keyword evidence="5" id="KW-0560">Oxidoreductase</keyword>
<evidence type="ECO:0000313" key="9">
    <source>
        <dbReference type="Proteomes" id="UP000754883"/>
    </source>
</evidence>
<dbReference type="PANTHER" id="PTHR10961">
    <property type="entry name" value="PEROXISOMAL SARCOSINE OXIDASE"/>
    <property type="match status" value="1"/>
</dbReference>
<reference evidence="8" key="1">
    <citation type="submission" date="2021-10" db="EMBL/GenBank/DDBJ databases">
        <authorList>
            <person name="Piombo E."/>
        </authorList>
    </citation>
    <scope>NUCLEOTIDE SEQUENCE</scope>
</reference>
<dbReference type="GO" id="GO:0050031">
    <property type="term" value="F:L-pipecolate oxidase activity"/>
    <property type="evidence" value="ECO:0007669"/>
    <property type="project" value="TreeGrafter"/>
</dbReference>
<dbReference type="SUPFAM" id="SSF54373">
    <property type="entry name" value="FAD-linked reductases, C-terminal domain"/>
    <property type="match status" value="1"/>
</dbReference>
<feature type="domain" description="FAD dependent oxidoreductase" evidence="7">
    <location>
        <begin position="12"/>
        <end position="388"/>
    </location>
</feature>
<comment type="cofactor">
    <cofactor evidence="1">
        <name>FAD</name>
        <dbReference type="ChEBI" id="CHEBI:57692"/>
    </cofactor>
</comment>
<dbReference type="Gene3D" id="3.50.50.60">
    <property type="entry name" value="FAD/NAD(P)-binding domain"/>
    <property type="match status" value="1"/>
</dbReference>
<keyword evidence="9" id="KW-1185">Reference proteome</keyword>
<comment type="caution">
    <text evidence="8">The sequence shown here is derived from an EMBL/GenBank/DDBJ whole genome shotgun (WGS) entry which is preliminary data.</text>
</comment>
<comment type="similarity">
    <text evidence="2">Belongs to the MSOX/MTOX family.</text>
</comment>
<dbReference type="InterPro" id="IPR036188">
    <property type="entry name" value="FAD/NAD-bd_sf"/>
</dbReference>
<dbReference type="InterPro" id="IPR006076">
    <property type="entry name" value="FAD-dep_OxRdtase"/>
</dbReference>
<feature type="region of interest" description="Disordered" evidence="6">
    <location>
        <begin position="403"/>
        <end position="438"/>
    </location>
</feature>
<evidence type="ECO:0000256" key="2">
    <source>
        <dbReference type="ARBA" id="ARBA00010989"/>
    </source>
</evidence>
<evidence type="ECO:0000256" key="4">
    <source>
        <dbReference type="ARBA" id="ARBA00022827"/>
    </source>
</evidence>
<dbReference type="GO" id="GO:0008115">
    <property type="term" value="F:sarcosine oxidase activity"/>
    <property type="evidence" value="ECO:0007669"/>
    <property type="project" value="TreeGrafter"/>
</dbReference>
<keyword evidence="4" id="KW-0274">FAD</keyword>
<evidence type="ECO:0000256" key="6">
    <source>
        <dbReference type="SAM" id="MobiDB-lite"/>
    </source>
</evidence>
<gene>
    <name evidence="8" type="ORF">CBYS24578_00015831</name>
</gene>
<proteinExistence type="inferred from homology"/>
<organism evidence="8 9">
    <name type="scientific">Clonostachys byssicola</name>
    <dbReference type="NCBI Taxonomy" id="160290"/>
    <lineage>
        <taxon>Eukaryota</taxon>
        <taxon>Fungi</taxon>
        <taxon>Dikarya</taxon>
        <taxon>Ascomycota</taxon>
        <taxon>Pezizomycotina</taxon>
        <taxon>Sordariomycetes</taxon>
        <taxon>Hypocreomycetidae</taxon>
        <taxon>Hypocreales</taxon>
        <taxon>Bionectriaceae</taxon>
        <taxon>Clonostachys</taxon>
    </lineage>
</organism>
<dbReference type="SUPFAM" id="SSF51905">
    <property type="entry name" value="FAD/NAD(P)-binding domain"/>
    <property type="match status" value="1"/>
</dbReference>
<dbReference type="PANTHER" id="PTHR10961:SF45">
    <property type="entry name" value="FAD DEPENDENT OXIDOREDUCTASE DOMAIN-CONTAINING PROTEIN-RELATED"/>
    <property type="match status" value="1"/>
</dbReference>
<evidence type="ECO:0000256" key="3">
    <source>
        <dbReference type="ARBA" id="ARBA00022630"/>
    </source>
</evidence>
<name>A0A9N9UAP4_9HYPO</name>
<dbReference type="InterPro" id="IPR045170">
    <property type="entry name" value="MTOX"/>
</dbReference>
<protein>
    <recommendedName>
        <fullName evidence="7">FAD dependent oxidoreductase domain-containing protein</fullName>
    </recommendedName>
</protein>
<keyword evidence="3" id="KW-0285">Flavoprotein</keyword>
<dbReference type="Pfam" id="PF01266">
    <property type="entry name" value="DAO"/>
    <property type="match status" value="1"/>
</dbReference>
<dbReference type="GO" id="GO:0004657">
    <property type="term" value="F:proline dehydrogenase activity"/>
    <property type="evidence" value="ECO:0007669"/>
    <property type="project" value="TreeGrafter"/>
</dbReference>